<accession>A0A386R367</accession>
<reference evidence="1" key="1">
    <citation type="submission" date="2018-01" db="EMBL/GenBank/DDBJ databases">
        <title>Complete genome analysis of Little Cherry Virus 2 (LChV-2) from sweet cherry in China.</title>
        <authorList>
            <person name="Zhu D."/>
            <person name="Wang J."/>
            <person name="Liu Q."/>
        </authorList>
    </citation>
    <scope>NUCLEOTIDE SEQUENCE</scope>
    <source>
        <strain evidence="1">LChV-2-TA</strain>
    </source>
</reference>
<evidence type="ECO:0000313" key="1">
    <source>
        <dbReference type="EMBL" id="AYE57468.1"/>
    </source>
</evidence>
<proteinExistence type="predicted"/>
<dbReference type="EMBL" id="MG881767">
    <property type="protein sequence ID" value="AYE57468.1"/>
    <property type="molecule type" value="Genomic_RNA"/>
</dbReference>
<sequence>MSHIYLCCISPLIFFDLFVIEMDSLHSLLSDLSYFMTLSSMAIWAVEIPSLTRRIRAMLPLSVQEVDSIIHILHHGTTNEDENLKKLFLSDIAGKDISDLLKDDLDMLDDIAHVCRVVSGCYLFFYDCDVAKHKVAENHTISKILKGIPYSLNTLADAIRDSQSMEAVDGKIDIQFPVWNSTEAYVMGTITRTEFINGVLDPTNYVWYKISKCFKVLVGFNKHINK</sequence>
<organism evidence="1">
    <name type="scientific">Little cherry virus 2</name>
    <dbReference type="NCBI Taxonomy" id="154339"/>
    <lineage>
        <taxon>Viruses</taxon>
        <taxon>Riboviria</taxon>
        <taxon>Orthornavirae</taxon>
        <taxon>Kitrinoviricota</taxon>
        <taxon>Alsuviricetes</taxon>
        <taxon>Martellivirales</taxon>
        <taxon>Closteroviridae</taxon>
        <taxon>Ampelovirus</taxon>
        <taxon>Ampelovirus nanoavii</taxon>
    </lineage>
</organism>
<protein>
    <submittedName>
        <fullName evidence="1">P26</fullName>
    </submittedName>
</protein>
<name>A0A386R367_9CLOS</name>